<dbReference type="GO" id="GO:0008198">
    <property type="term" value="F:ferrous iron binding"/>
    <property type="evidence" value="ECO:0007669"/>
    <property type="project" value="TreeGrafter"/>
</dbReference>
<gene>
    <name evidence="19" type="primary">LOC115621787</name>
</gene>
<dbReference type="InterPro" id="IPR001519">
    <property type="entry name" value="Ferritin"/>
</dbReference>
<feature type="binding site" evidence="14">
    <location>
        <position position="223"/>
    </location>
    <ligand>
        <name>Fe cation</name>
        <dbReference type="ChEBI" id="CHEBI:24875"/>
        <label>1</label>
    </ligand>
</feature>
<dbReference type="GO" id="GO:0008199">
    <property type="term" value="F:ferric iron binding"/>
    <property type="evidence" value="ECO:0007669"/>
    <property type="project" value="InterPro"/>
</dbReference>
<keyword evidence="7 16" id="KW-0732">Signal</keyword>
<sequence>MVKFIASILLLAVVAQQAYGDFKLPKARKVTEISKTSNDPTNSVMKELKKQNKNVILTHANAGQEEELKHKLICSLEVPEIPKAWLDMKDACISGMRHQIQEEINASYQYLAMGAYFARDTVNRPGFAEQFFKAAKEEREHGSKLVEYLSMRGQLTDNVSNLINVPTVAKQEWRDGASALEDALELEIKVTKSIRKLIATCESKPYNHYHLVDYLTGVYLEEQLHGQRDLAGKLTTLKKMMSTHGELGEFLFDKNL</sequence>
<protein>
    <recommendedName>
        <fullName evidence="15">Ferritin</fullName>
        <ecNumber evidence="15">1.16.3.1</ecNumber>
    </recommendedName>
</protein>
<dbReference type="PROSITE" id="PS50905">
    <property type="entry name" value="FERRITIN_LIKE"/>
    <property type="match status" value="1"/>
</dbReference>
<dbReference type="SUPFAM" id="SSF47240">
    <property type="entry name" value="Ferritin-like"/>
    <property type="match status" value="1"/>
</dbReference>
<evidence type="ECO:0000259" key="17">
    <source>
        <dbReference type="PROSITE" id="PS50905"/>
    </source>
</evidence>
<dbReference type="EC" id="1.16.3.1" evidence="15"/>
<feature type="chain" id="PRO_5026811730" description="Ferritin" evidence="16">
    <location>
        <begin position="21"/>
        <end position="256"/>
    </location>
</feature>
<evidence type="ECO:0000256" key="6">
    <source>
        <dbReference type="ARBA" id="ARBA00022723"/>
    </source>
</evidence>
<dbReference type="InterPro" id="IPR009040">
    <property type="entry name" value="Ferritin-like_diiron"/>
</dbReference>
<proteinExistence type="inferred from homology"/>
<evidence type="ECO:0000256" key="14">
    <source>
        <dbReference type="PIRSR" id="PIRSR601519-1"/>
    </source>
</evidence>
<organism evidence="18 19">
    <name type="scientific">Drosophila lebanonensis</name>
    <name type="common">Fruit fly</name>
    <name type="synonym">Scaptodrosophila lebanonensis</name>
    <dbReference type="NCBI Taxonomy" id="7225"/>
    <lineage>
        <taxon>Eukaryota</taxon>
        <taxon>Metazoa</taxon>
        <taxon>Ecdysozoa</taxon>
        <taxon>Arthropoda</taxon>
        <taxon>Hexapoda</taxon>
        <taxon>Insecta</taxon>
        <taxon>Pterygota</taxon>
        <taxon>Neoptera</taxon>
        <taxon>Endopterygota</taxon>
        <taxon>Diptera</taxon>
        <taxon>Brachycera</taxon>
        <taxon>Muscomorpha</taxon>
        <taxon>Ephydroidea</taxon>
        <taxon>Drosophilidae</taxon>
        <taxon>Scaptodrosophila</taxon>
    </lineage>
</organism>
<keyword evidence="18" id="KW-1185">Reference proteome</keyword>
<evidence type="ECO:0000256" key="13">
    <source>
        <dbReference type="ARBA" id="ARBA00063343"/>
    </source>
</evidence>
<dbReference type="GO" id="GO:0005576">
    <property type="term" value="C:extracellular region"/>
    <property type="evidence" value="ECO:0007669"/>
    <property type="project" value="UniProtKB-SubCell"/>
</dbReference>
<reference evidence="19" key="1">
    <citation type="submission" date="2025-08" db="UniProtKB">
        <authorList>
            <consortium name="RefSeq"/>
        </authorList>
    </citation>
    <scope>IDENTIFICATION</scope>
    <source>
        <strain evidence="19">11010-0011.00</strain>
        <tissue evidence="19">Whole body</tissue>
    </source>
</reference>
<feature type="signal peptide" evidence="16">
    <location>
        <begin position="1"/>
        <end position="20"/>
    </location>
</feature>
<evidence type="ECO:0000256" key="7">
    <source>
        <dbReference type="ARBA" id="ARBA00022729"/>
    </source>
</evidence>
<evidence type="ECO:0000256" key="1">
    <source>
        <dbReference type="ARBA" id="ARBA00004555"/>
    </source>
</evidence>
<feature type="binding site" evidence="14">
    <location>
        <position position="187"/>
    </location>
    <ligand>
        <name>Fe cation</name>
        <dbReference type="ChEBI" id="CHEBI:24875"/>
        <label>1</label>
    </ligand>
</feature>
<evidence type="ECO:0000256" key="8">
    <source>
        <dbReference type="ARBA" id="ARBA00023002"/>
    </source>
</evidence>
<evidence type="ECO:0000256" key="10">
    <source>
        <dbReference type="ARBA" id="ARBA00023034"/>
    </source>
</evidence>
<comment type="similarity">
    <text evidence="3 15">Belongs to the ferritin family.</text>
</comment>
<comment type="subcellular location">
    <subcellularLocation>
        <location evidence="1">Golgi apparatus</location>
    </subcellularLocation>
    <subcellularLocation>
        <location evidence="2">Secreted</location>
    </subcellularLocation>
</comment>
<comment type="catalytic activity">
    <reaction evidence="12 15">
        <text>4 Fe(2+) + O2 + 4 H(+) = 4 Fe(3+) + 2 H2O</text>
        <dbReference type="Rhea" id="RHEA:11148"/>
        <dbReference type="ChEBI" id="CHEBI:15377"/>
        <dbReference type="ChEBI" id="CHEBI:15378"/>
        <dbReference type="ChEBI" id="CHEBI:15379"/>
        <dbReference type="ChEBI" id="CHEBI:29033"/>
        <dbReference type="ChEBI" id="CHEBI:29034"/>
        <dbReference type="EC" id="1.16.3.1"/>
    </reaction>
</comment>
<dbReference type="CTD" id="46415"/>
<evidence type="ECO:0000256" key="2">
    <source>
        <dbReference type="ARBA" id="ARBA00004613"/>
    </source>
</evidence>
<dbReference type="FunFam" id="1.20.1260.10:FF:000017">
    <property type="entry name" value="Ferritin"/>
    <property type="match status" value="1"/>
</dbReference>
<feature type="binding site" evidence="14">
    <location>
        <position position="103"/>
    </location>
    <ligand>
        <name>Fe cation</name>
        <dbReference type="ChEBI" id="CHEBI:24875"/>
        <label>1</label>
    </ligand>
</feature>
<comment type="function">
    <text evidence="15">Stores iron in a soluble, non-toxic, readily available form. Important for iron homeostasis. Iron is taken up in the ferrous form and deposited as ferric hydroxides after oxidation.</text>
</comment>
<keyword evidence="11" id="KW-1015">Disulfide bond</keyword>
<dbReference type="Pfam" id="PF00210">
    <property type="entry name" value="Ferritin"/>
    <property type="match status" value="1"/>
</dbReference>
<evidence type="ECO:0000256" key="12">
    <source>
        <dbReference type="ARBA" id="ARBA00047990"/>
    </source>
</evidence>
<feature type="domain" description="Ferritin-like diiron" evidence="17">
    <location>
        <begin position="86"/>
        <end position="241"/>
    </location>
</feature>
<dbReference type="InterPro" id="IPR008331">
    <property type="entry name" value="Ferritin_DPS_dom"/>
</dbReference>
<keyword evidence="9 14" id="KW-0408">Iron</keyword>
<dbReference type="OrthoDB" id="186462at2759"/>
<name>A0A6J2T8E6_DROLE</name>
<dbReference type="GO" id="GO:0004322">
    <property type="term" value="F:ferroxidase activity"/>
    <property type="evidence" value="ECO:0007669"/>
    <property type="project" value="UniProtKB-EC"/>
</dbReference>
<evidence type="ECO:0000256" key="16">
    <source>
        <dbReference type="SAM" id="SignalP"/>
    </source>
</evidence>
<keyword evidence="5" id="KW-0964">Secreted</keyword>
<dbReference type="GO" id="GO:0006879">
    <property type="term" value="P:intracellular iron ion homeostasis"/>
    <property type="evidence" value="ECO:0007669"/>
    <property type="project" value="UniProtKB-KW"/>
</dbReference>
<dbReference type="AlphaFoldDB" id="A0A6J2T8E6"/>
<dbReference type="PANTHER" id="PTHR11431">
    <property type="entry name" value="FERRITIN"/>
    <property type="match status" value="1"/>
</dbReference>
<accession>A0A6J2T8E6</accession>
<feature type="binding site" evidence="14">
    <location>
        <position position="138"/>
    </location>
    <ligand>
        <name>Fe cation</name>
        <dbReference type="ChEBI" id="CHEBI:24875"/>
        <label>1</label>
    </ligand>
</feature>
<evidence type="ECO:0000256" key="5">
    <source>
        <dbReference type="ARBA" id="ARBA00022525"/>
    </source>
</evidence>
<dbReference type="Gene3D" id="1.20.1260.10">
    <property type="match status" value="1"/>
</dbReference>
<evidence type="ECO:0000256" key="11">
    <source>
        <dbReference type="ARBA" id="ARBA00023157"/>
    </source>
</evidence>
<dbReference type="CDD" id="cd01056">
    <property type="entry name" value="Euk_Ferritin"/>
    <property type="match status" value="1"/>
</dbReference>
<dbReference type="PANTHER" id="PTHR11431:SF43">
    <property type="entry name" value="FERRITIN"/>
    <property type="match status" value="1"/>
</dbReference>
<comment type="subunit">
    <text evidence="13">Oligomer of 12 light (L) chains and 12 heavy (H) chains; L and H chains are disulfide-linked. The functional molecule forms a roughly spherical shell with a diameter of 12 nm and contains a central cavity into which the insoluble ferric iron core is deposited.</text>
</comment>
<evidence type="ECO:0000313" key="18">
    <source>
        <dbReference type="Proteomes" id="UP000504634"/>
    </source>
</evidence>
<dbReference type="GO" id="GO:0005794">
    <property type="term" value="C:Golgi apparatus"/>
    <property type="evidence" value="ECO:0007669"/>
    <property type="project" value="UniProtKB-SubCell"/>
</dbReference>
<evidence type="ECO:0000256" key="15">
    <source>
        <dbReference type="RuleBase" id="RU361145"/>
    </source>
</evidence>
<evidence type="ECO:0000256" key="4">
    <source>
        <dbReference type="ARBA" id="ARBA00022434"/>
    </source>
</evidence>
<dbReference type="GO" id="GO:0006826">
    <property type="term" value="P:iron ion transport"/>
    <property type="evidence" value="ECO:0007669"/>
    <property type="project" value="InterPro"/>
</dbReference>
<evidence type="ECO:0000256" key="9">
    <source>
        <dbReference type="ARBA" id="ARBA00023004"/>
    </source>
</evidence>
<evidence type="ECO:0000313" key="19">
    <source>
        <dbReference type="RefSeq" id="XP_030371413.1"/>
    </source>
</evidence>
<keyword evidence="4 15" id="KW-0409">Iron storage</keyword>
<keyword evidence="6 14" id="KW-0479">Metal-binding</keyword>
<dbReference type="GeneID" id="115621787"/>
<keyword evidence="10" id="KW-0333">Golgi apparatus</keyword>
<keyword evidence="8 15" id="KW-0560">Oxidoreductase</keyword>
<dbReference type="InterPro" id="IPR012347">
    <property type="entry name" value="Ferritin-like"/>
</dbReference>
<dbReference type="Proteomes" id="UP000504634">
    <property type="component" value="Unplaced"/>
</dbReference>
<dbReference type="RefSeq" id="XP_030371413.1">
    <property type="nucleotide sequence ID" value="XM_030515553.1"/>
</dbReference>
<dbReference type="InterPro" id="IPR009078">
    <property type="entry name" value="Ferritin-like_SF"/>
</dbReference>
<evidence type="ECO:0000256" key="3">
    <source>
        <dbReference type="ARBA" id="ARBA00007513"/>
    </source>
</evidence>
<feature type="binding site" evidence="14">
    <location>
        <position position="141"/>
    </location>
    <ligand>
        <name>Fe cation</name>
        <dbReference type="ChEBI" id="CHEBI:24875"/>
        <label>1</label>
    </ligand>
</feature>